<name>A0A8J5X9L4_DIALT</name>
<dbReference type="Proteomes" id="UP000751190">
    <property type="component" value="Unassembled WGS sequence"/>
</dbReference>
<evidence type="ECO:0000313" key="2">
    <source>
        <dbReference type="Proteomes" id="UP000751190"/>
    </source>
</evidence>
<dbReference type="EMBL" id="JAGTXO010000013">
    <property type="protein sequence ID" value="KAG8464321.1"/>
    <property type="molecule type" value="Genomic_DNA"/>
</dbReference>
<dbReference type="SUPFAM" id="SSF54427">
    <property type="entry name" value="NTF2-like"/>
    <property type="match status" value="1"/>
</dbReference>
<accession>A0A8J5X9L4</accession>
<gene>
    <name evidence="1" type="ORF">KFE25_003384</name>
</gene>
<comment type="caution">
    <text evidence="1">The sequence shown here is derived from an EMBL/GenBank/DDBJ whole genome shotgun (WGS) entry which is preliminary data.</text>
</comment>
<sequence length="289" mass="31212">MDAIPLLISLCSSGATVTSPSFASAKASLMSTLREEYGSMFDPMRTEFYAPDVTFKDPMIAISGVSAYQNNVDLLGGRNALGKFLFKDASIKLHTITEDPNDPLKLTTRWTLQLCMKVLPWQPYARFTGVSQYTLDENCVVVAQQDYWDSINLSGGGYTMRSPLEAFADFAAQLSTSAGPELLPYTLLRRGGPRYDVRRYGFKPPQRLVAAQNAPMQPPSTVVVAALPPNANAAAVSEAAAAARALAENDGLATEAGHWTVHGSGSDEVWIGLKDEGRAVWPMSDGLRG</sequence>
<reference evidence="1" key="1">
    <citation type="submission" date="2021-05" db="EMBL/GenBank/DDBJ databases">
        <title>The genome of the haptophyte Pavlova lutheri (Diacronema luteri, Pavlovales) - a model for lipid biosynthesis in eukaryotic algae.</title>
        <authorList>
            <person name="Hulatt C.J."/>
            <person name="Posewitz M.C."/>
        </authorList>
    </citation>
    <scope>NUCLEOTIDE SEQUENCE</scope>
    <source>
        <strain evidence="1">NIVA-4/92</strain>
    </source>
</reference>
<dbReference type="InterPro" id="IPR018790">
    <property type="entry name" value="DUF2358"/>
</dbReference>
<dbReference type="AlphaFoldDB" id="A0A8J5X9L4"/>
<dbReference type="PANTHER" id="PTHR34123:SF1">
    <property type="entry name" value="OS04G0578200 PROTEIN"/>
    <property type="match status" value="1"/>
</dbReference>
<proteinExistence type="predicted"/>
<dbReference type="InterPro" id="IPR032710">
    <property type="entry name" value="NTF2-like_dom_sf"/>
</dbReference>
<protein>
    <submittedName>
        <fullName evidence="1">Uncharacterized protein</fullName>
    </submittedName>
</protein>
<evidence type="ECO:0000313" key="1">
    <source>
        <dbReference type="EMBL" id="KAG8464321.1"/>
    </source>
</evidence>
<dbReference type="OrthoDB" id="44820at2759"/>
<dbReference type="Pfam" id="PF10184">
    <property type="entry name" value="DUF2358"/>
    <property type="match status" value="1"/>
</dbReference>
<dbReference type="PANTHER" id="PTHR34123">
    <property type="entry name" value="OS04G0578200 PROTEIN"/>
    <property type="match status" value="1"/>
</dbReference>
<keyword evidence="2" id="KW-1185">Reference proteome</keyword>
<organism evidence="1 2">
    <name type="scientific">Diacronema lutheri</name>
    <name type="common">Unicellular marine alga</name>
    <name type="synonym">Monochrysis lutheri</name>
    <dbReference type="NCBI Taxonomy" id="2081491"/>
    <lineage>
        <taxon>Eukaryota</taxon>
        <taxon>Haptista</taxon>
        <taxon>Haptophyta</taxon>
        <taxon>Pavlovophyceae</taxon>
        <taxon>Pavlovales</taxon>
        <taxon>Pavlovaceae</taxon>
        <taxon>Diacronema</taxon>
    </lineage>
</organism>